<dbReference type="AlphaFoldDB" id="A0A1M6D7Q0"/>
<accession>A0A1M6D7Q0</accession>
<feature type="transmembrane region" description="Helical" evidence="3">
    <location>
        <begin position="194"/>
        <end position="214"/>
    </location>
</feature>
<evidence type="ECO:0000256" key="3">
    <source>
        <dbReference type="SAM" id="Phobius"/>
    </source>
</evidence>
<dbReference type="Pfam" id="PF02518">
    <property type="entry name" value="HATPase_c"/>
    <property type="match status" value="1"/>
</dbReference>
<dbReference type="RefSeq" id="WP_073025184.1">
    <property type="nucleotide sequence ID" value="NZ_FQZS01000006.1"/>
</dbReference>
<dbReference type="EMBL" id="FQZS01000006">
    <property type="protein sequence ID" value="SHI69235.1"/>
    <property type="molecule type" value="Genomic_DNA"/>
</dbReference>
<dbReference type="SUPFAM" id="SSF55874">
    <property type="entry name" value="ATPase domain of HSP90 chaperone/DNA topoisomerase II/histidine kinase"/>
    <property type="match status" value="1"/>
</dbReference>
<dbReference type="InterPro" id="IPR005467">
    <property type="entry name" value="His_kinase_dom"/>
</dbReference>
<dbReference type="GO" id="GO:0042802">
    <property type="term" value="F:identical protein binding"/>
    <property type="evidence" value="ECO:0007669"/>
    <property type="project" value="TreeGrafter"/>
</dbReference>
<evidence type="ECO:0000256" key="2">
    <source>
        <dbReference type="ARBA" id="ARBA00023012"/>
    </source>
</evidence>
<keyword evidence="3" id="KW-1133">Transmembrane helix</keyword>
<keyword evidence="1 5" id="KW-0808">Transferase</keyword>
<keyword evidence="6" id="KW-1185">Reference proteome</keyword>
<dbReference type="PANTHER" id="PTHR40448">
    <property type="entry name" value="TWO-COMPONENT SENSOR HISTIDINE KINASE"/>
    <property type="match status" value="1"/>
</dbReference>
<evidence type="ECO:0000313" key="6">
    <source>
        <dbReference type="Proteomes" id="UP000184442"/>
    </source>
</evidence>
<keyword evidence="2" id="KW-0902">Two-component regulatory system</keyword>
<dbReference type="Gene3D" id="1.10.287.130">
    <property type="match status" value="1"/>
</dbReference>
<protein>
    <submittedName>
        <fullName evidence="5">Sensor_kinase_SpoOB-type, alpha-helical domain</fullName>
    </submittedName>
</protein>
<sequence>MIQLIINEVLFAILEGIYVFLMSSSITINDRKTYVKENKLKILLFICIYTVFSFWITLSFPFGYHTLILSTSMGIMLSVIFRNNMFISVLAVGFAGVVIAISEYIIVILAGVFFDISMNDIINYPSIKMIFSIIVKTVQMIIALVAFNSKLKPVIKPSDRKLSTGLVNYSVLGIYMMCVFILSFNFMIDNLDDLLKYEVLLFIIFLIYITFGILDFQDRVKLLNIQQKFTLQAEYINNLETMINIVRREKHDFANHLNAIHAICVINKPDALERIKKYINGLTSGLKTSYKIFETGNVYIDGLLVVKSNYAYENSINFDVDIEVPLSILDIKDNDLISIISNIIDNAFESLISSEKKDNKAVSMCTYVENNEYHISIANNGPKIPEAIIDKIFDNGFSTKKQKAEHGLGLYIVKSMLKKYNGNIEVISSDEETEFILRFPIKDECYEQYSQLVNHAY</sequence>
<feature type="transmembrane region" description="Helical" evidence="3">
    <location>
        <begin position="40"/>
        <end position="56"/>
    </location>
</feature>
<reference evidence="5 6" key="1">
    <citation type="submission" date="2016-11" db="EMBL/GenBank/DDBJ databases">
        <authorList>
            <person name="Jaros S."/>
            <person name="Januszkiewicz K."/>
            <person name="Wedrychowicz H."/>
        </authorList>
    </citation>
    <scope>NUCLEOTIDE SEQUENCE [LARGE SCALE GENOMIC DNA]</scope>
    <source>
        <strain evidence="5 6">DSM 19022</strain>
    </source>
</reference>
<proteinExistence type="predicted"/>
<dbReference type="GO" id="GO:0016301">
    <property type="term" value="F:kinase activity"/>
    <property type="evidence" value="ECO:0007669"/>
    <property type="project" value="UniProtKB-KW"/>
</dbReference>
<dbReference type="InterPro" id="IPR039506">
    <property type="entry name" value="SPOB_a"/>
</dbReference>
<keyword evidence="1 5" id="KW-0418">Kinase</keyword>
<dbReference type="Gene3D" id="3.30.565.10">
    <property type="entry name" value="Histidine kinase-like ATPase, C-terminal domain"/>
    <property type="match status" value="1"/>
</dbReference>
<dbReference type="PROSITE" id="PS50109">
    <property type="entry name" value="HIS_KIN"/>
    <property type="match status" value="1"/>
</dbReference>
<feature type="domain" description="Histidine kinase" evidence="4">
    <location>
        <begin position="336"/>
        <end position="443"/>
    </location>
</feature>
<evidence type="ECO:0000256" key="1">
    <source>
        <dbReference type="ARBA" id="ARBA00022777"/>
    </source>
</evidence>
<dbReference type="InterPro" id="IPR003594">
    <property type="entry name" value="HATPase_dom"/>
</dbReference>
<name>A0A1M6D7Q0_9FIRM</name>
<feature type="transmembrane region" description="Helical" evidence="3">
    <location>
        <begin position="167"/>
        <end position="188"/>
    </location>
</feature>
<dbReference type="SMART" id="SM00387">
    <property type="entry name" value="HATPase_c"/>
    <property type="match status" value="1"/>
</dbReference>
<gene>
    <name evidence="5" type="ORF">SAMN02745176_01056</name>
</gene>
<dbReference type="Proteomes" id="UP000184442">
    <property type="component" value="Unassembled WGS sequence"/>
</dbReference>
<keyword evidence="3" id="KW-0812">Transmembrane</keyword>
<feature type="transmembrane region" description="Helical" evidence="3">
    <location>
        <begin position="126"/>
        <end position="147"/>
    </location>
</feature>
<feature type="transmembrane region" description="Helical" evidence="3">
    <location>
        <begin position="6"/>
        <end position="28"/>
    </location>
</feature>
<evidence type="ECO:0000313" key="5">
    <source>
        <dbReference type="EMBL" id="SHI69235.1"/>
    </source>
</evidence>
<dbReference type="InterPro" id="IPR036890">
    <property type="entry name" value="HATPase_C_sf"/>
</dbReference>
<dbReference type="STRING" id="1122184.SAMN02745176_01056"/>
<dbReference type="PANTHER" id="PTHR40448:SF1">
    <property type="entry name" value="TWO-COMPONENT SENSOR HISTIDINE KINASE"/>
    <property type="match status" value="1"/>
</dbReference>
<organism evidence="5 6">
    <name type="scientific">Lutispora thermophila DSM 19022</name>
    <dbReference type="NCBI Taxonomy" id="1122184"/>
    <lineage>
        <taxon>Bacteria</taxon>
        <taxon>Bacillati</taxon>
        <taxon>Bacillota</taxon>
        <taxon>Clostridia</taxon>
        <taxon>Lutisporales</taxon>
        <taxon>Lutisporaceae</taxon>
        <taxon>Lutispora</taxon>
    </lineage>
</organism>
<keyword evidence="3" id="KW-0472">Membrane</keyword>
<dbReference type="Pfam" id="PF14689">
    <property type="entry name" value="SPOB_a"/>
    <property type="match status" value="1"/>
</dbReference>
<evidence type="ECO:0000259" key="4">
    <source>
        <dbReference type="PROSITE" id="PS50109"/>
    </source>
</evidence>
<feature type="transmembrane region" description="Helical" evidence="3">
    <location>
        <begin position="88"/>
        <end position="114"/>
    </location>
</feature>
<dbReference type="GO" id="GO:0000160">
    <property type="term" value="P:phosphorelay signal transduction system"/>
    <property type="evidence" value="ECO:0007669"/>
    <property type="project" value="UniProtKB-KW"/>
</dbReference>